<dbReference type="InterPro" id="IPR003591">
    <property type="entry name" value="Leu-rich_rpt_typical-subtyp"/>
</dbReference>
<protein>
    <recommendedName>
        <fullName evidence="6">Ig-like domain-containing protein</fullName>
    </recommendedName>
</protein>
<dbReference type="Gene3D" id="3.80.10.10">
    <property type="entry name" value="Ribonuclease Inhibitor"/>
    <property type="match status" value="1"/>
</dbReference>
<feature type="domain" description="Ig-like" evidence="6">
    <location>
        <begin position="335"/>
        <end position="449"/>
    </location>
</feature>
<feature type="signal peptide" evidence="5">
    <location>
        <begin position="1"/>
        <end position="22"/>
    </location>
</feature>
<dbReference type="AlphaFoldDB" id="C3XWH1"/>
<dbReference type="EMBL" id="GG666471">
    <property type="protein sequence ID" value="EEN67705.1"/>
    <property type="molecule type" value="Genomic_DNA"/>
</dbReference>
<feature type="compositionally biased region" description="Polar residues" evidence="4">
    <location>
        <begin position="798"/>
        <end position="808"/>
    </location>
</feature>
<dbReference type="SUPFAM" id="SSF52058">
    <property type="entry name" value="L domain-like"/>
    <property type="match status" value="1"/>
</dbReference>
<evidence type="ECO:0000256" key="3">
    <source>
        <dbReference type="ARBA" id="ARBA00022737"/>
    </source>
</evidence>
<dbReference type="Pfam" id="PF13855">
    <property type="entry name" value="LRR_8"/>
    <property type="match status" value="2"/>
</dbReference>
<sequence>MGGTMVWLSFLLFFAFALQAQAGSYCNDVCQVKHTGRSCKALPPGLMMIILDLSYQVPCATCNTTGQTNEVPLGCLPNTLKMMQVTEYSDSSGRLRSFPRLNKLLTLILGPGSMQATGSETFSAVPNLQALSMSSNVIKVIGSWFGGITKLVKLDLSRNEIDHIMKNALQPLARLEYLILMYNRLSTVEDWYFAGLTSLKYLHLSYNNISHIAAKSFGYLSMLQSLSLDHNKLSSVNANWLQGLGRPAQRFSLGLTYNRIQIIPVESLATVRGWRGDFHPYVEANPYRCTCALDGLMSVGPRALGRVYSRLQCSYPPSLSGKKIADVERYEMPCPPPTAKVSHQDDGVTLVCEVFWEKQPEIIWLDPEGRDVRDGESASHCFSAVTAHLEHDIPTTQSPEGETAHSTSDSGLPYIGKSTSTLRLSQKAYRCWTEGSFRCIVQSTPGSVTVDLPLTKPHETSEGGQSHGEGGQSQHTMMAAVYTTTPVHAQQKARMSKSTVKSTKPHETSEGGQSLQHTFTVDLPLTKPRETSIGEQMEEHTTRTVVYDTTPIKLNRQIIKTIAKTTDRNNTRTAVYATTPKRRNRKIIETIAKTTDRNLQRDSTTPTGNELHQDTMMTVVYSTSACVASFLLVGVTFACARCCKRRQHQHYNVQGNVAGANGGIPLQNIQPPAPGSPAPATGISSSLHHTYDEIQDDTPIVPYAETTQLKNPVYGADVTGPKGATSIPDPRSHPGGPLNSRAVSQPPGFGTSQAGKVPDPPPRSNFPANCSDSNYYPAGMKTNQAEEIPDSLPRTDRYTNSNASSQPQDWEMSEQMPPPAAGTSSGLHGSGIDKEEEVAGPNIYLDLNGPPRLPGP</sequence>
<keyword evidence="1" id="KW-0433">Leucine-rich repeat</keyword>
<gene>
    <name evidence="7" type="ORF">BRAFLDRAFT_63621</name>
</gene>
<dbReference type="SMART" id="SM00369">
    <property type="entry name" value="LRR_TYP"/>
    <property type="match status" value="5"/>
</dbReference>
<proteinExistence type="predicted"/>
<dbReference type="InterPro" id="IPR007110">
    <property type="entry name" value="Ig-like_dom"/>
</dbReference>
<dbReference type="eggNOG" id="KOG0619">
    <property type="taxonomic scope" value="Eukaryota"/>
</dbReference>
<keyword evidence="3" id="KW-0677">Repeat</keyword>
<dbReference type="InterPro" id="IPR001611">
    <property type="entry name" value="Leu-rich_rpt"/>
</dbReference>
<evidence type="ECO:0000256" key="4">
    <source>
        <dbReference type="SAM" id="MobiDB-lite"/>
    </source>
</evidence>
<reference evidence="7" key="1">
    <citation type="journal article" date="2008" name="Nature">
        <title>The amphioxus genome and the evolution of the chordate karyotype.</title>
        <authorList>
            <consortium name="US DOE Joint Genome Institute (JGI-PGF)"/>
            <person name="Putnam N.H."/>
            <person name="Butts T."/>
            <person name="Ferrier D.E.K."/>
            <person name="Furlong R.F."/>
            <person name="Hellsten U."/>
            <person name="Kawashima T."/>
            <person name="Robinson-Rechavi M."/>
            <person name="Shoguchi E."/>
            <person name="Terry A."/>
            <person name="Yu J.-K."/>
            <person name="Benito-Gutierrez E.L."/>
            <person name="Dubchak I."/>
            <person name="Garcia-Fernandez J."/>
            <person name="Gibson-Brown J.J."/>
            <person name="Grigoriev I.V."/>
            <person name="Horton A.C."/>
            <person name="de Jong P.J."/>
            <person name="Jurka J."/>
            <person name="Kapitonov V.V."/>
            <person name="Kohara Y."/>
            <person name="Kuroki Y."/>
            <person name="Lindquist E."/>
            <person name="Lucas S."/>
            <person name="Osoegawa K."/>
            <person name="Pennacchio L.A."/>
            <person name="Salamov A.A."/>
            <person name="Satou Y."/>
            <person name="Sauka-Spengler T."/>
            <person name="Schmutz J."/>
            <person name="Shin-I T."/>
            <person name="Toyoda A."/>
            <person name="Bronner-Fraser M."/>
            <person name="Fujiyama A."/>
            <person name="Holland L.Z."/>
            <person name="Holland P.W.H."/>
            <person name="Satoh N."/>
            <person name="Rokhsar D.S."/>
        </authorList>
    </citation>
    <scope>NUCLEOTIDE SEQUENCE [LARGE SCALE GENOMIC DNA]</scope>
    <source>
        <strain evidence="7">S238N-H82</strain>
        <tissue evidence="7">Testes</tissue>
    </source>
</reference>
<evidence type="ECO:0000256" key="1">
    <source>
        <dbReference type="ARBA" id="ARBA00022614"/>
    </source>
</evidence>
<feature type="region of interest" description="Disordered" evidence="4">
    <location>
        <begin position="487"/>
        <end position="514"/>
    </location>
</feature>
<feature type="region of interest" description="Disordered" evidence="4">
    <location>
        <begin position="394"/>
        <end position="413"/>
    </location>
</feature>
<dbReference type="FunFam" id="3.80.10.10:FF:002835">
    <property type="entry name" value="Uncharacterized protein"/>
    <property type="match status" value="1"/>
</dbReference>
<dbReference type="InterPro" id="IPR032675">
    <property type="entry name" value="LRR_dom_sf"/>
</dbReference>
<evidence type="ECO:0000256" key="5">
    <source>
        <dbReference type="SAM" id="SignalP"/>
    </source>
</evidence>
<feature type="chain" id="PRO_5002933255" description="Ig-like domain-containing protein" evidence="5">
    <location>
        <begin position="23"/>
        <end position="856"/>
    </location>
</feature>
<organism>
    <name type="scientific">Branchiostoma floridae</name>
    <name type="common">Florida lancelet</name>
    <name type="synonym">Amphioxus</name>
    <dbReference type="NCBI Taxonomy" id="7739"/>
    <lineage>
        <taxon>Eukaryota</taxon>
        <taxon>Metazoa</taxon>
        <taxon>Chordata</taxon>
        <taxon>Cephalochordata</taxon>
        <taxon>Leptocardii</taxon>
        <taxon>Amphioxiformes</taxon>
        <taxon>Branchiostomatidae</taxon>
        <taxon>Branchiostoma</taxon>
    </lineage>
</organism>
<keyword evidence="2 5" id="KW-0732">Signal</keyword>
<dbReference type="PROSITE" id="PS51450">
    <property type="entry name" value="LRR"/>
    <property type="match status" value="2"/>
</dbReference>
<feature type="compositionally biased region" description="Polar residues" evidence="4">
    <location>
        <begin position="394"/>
        <end position="410"/>
    </location>
</feature>
<evidence type="ECO:0000256" key="2">
    <source>
        <dbReference type="ARBA" id="ARBA00022729"/>
    </source>
</evidence>
<dbReference type="PANTHER" id="PTHR24366:SF161">
    <property type="entry name" value="TIR DOMAIN-CONTAINING PROTEIN"/>
    <property type="match status" value="1"/>
</dbReference>
<dbReference type="InParanoid" id="C3XWH1"/>
<evidence type="ECO:0000313" key="7">
    <source>
        <dbReference type="EMBL" id="EEN67705.1"/>
    </source>
</evidence>
<feature type="region of interest" description="Disordered" evidence="4">
    <location>
        <begin position="713"/>
        <end position="856"/>
    </location>
</feature>
<accession>C3XWH1</accession>
<evidence type="ECO:0000259" key="6">
    <source>
        <dbReference type="PROSITE" id="PS50835"/>
    </source>
</evidence>
<name>C3XWH1_BRAFL</name>
<dbReference type="PANTHER" id="PTHR24366">
    <property type="entry name" value="IG(IMMUNOGLOBULIN) AND LRR(LEUCINE RICH REPEAT) DOMAINS"/>
    <property type="match status" value="1"/>
</dbReference>
<dbReference type="PROSITE" id="PS50835">
    <property type="entry name" value="IG_LIKE"/>
    <property type="match status" value="1"/>
</dbReference>